<feature type="transmembrane region" description="Helical" evidence="6">
    <location>
        <begin position="235"/>
        <end position="256"/>
    </location>
</feature>
<feature type="transmembrane region" description="Helical" evidence="6">
    <location>
        <begin position="40"/>
        <end position="58"/>
    </location>
</feature>
<evidence type="ECO:0000256" key="1">
    <source>
        <dbReference type="ARBA" id="ARBA00004651"/>
    </source>
</evidence>
<evidence type="ECO:0000256" key="5">
    <source>
        <dbReference type="ARBA" id="ARBA00023136"/>
    </source>
</evidence>
<comment type="caution">
    <text evidence="7">The sequence shown here is derived from an EMBL/GenBank/DDBJ whole genome shotgun (WGS) entry which is preliminary data.</text>
</comment>
<dbReference type="AlphaFoldDB" id="A0A8J6HM49"/>
<evidence type="ECO:0000256" key="2">
    <source>
        <dbReference type="ARBA" id="ARBA00022475"/>
    </source>
</evidence>
<proteinExistence type="predicted"/>
<evidence type="ECO:0000256" key="3">
    <source>
        <dbReference type="ARBA" id="ARBA00022692"/>
    </source>
</evidence>
<name>A0A8J6HM49_TENMO</name>
<dbReference type="EMBL" id="JABDTM020008582">
    <property type="protein sequence ID" value="KAH0821275.1"/>
    <property type="molecule type" value="Genomic_DNA"/>
</dbReference>
<reference evidence="7" key="2">
    <citation type="submission" date="2021-08" db="EMBL/GenBank/DDBJ databases">
        <authorList>
            <person name="Eriksson T."/>
        </authorList>
    </citation>
    <scope>NUCLEOTIDE SEQUENCE</scope>
    <source>
        <strain evidence="7">Stoneville</strain>
        <tissue evidence="7">Whole head</tissue>
    </source>
</reference>
<dbReference type="GO" id="GO:0050909">
    <property type="term" value="P:sensory perception of taste"/>
    <property type="evidence" value="ECO:0007669"/>
    <property type="project" value="InterPro"/>
</dbReference>
<evidence type="ECO:0000313" key="8">
    <source>
        <dbReference type="Proteomes" id="UP000719412"/>
    </source>
</evidence>
<dbReference type="Pfam" id="PF08395">
    <property type="entry name" value="7tm_7"/>
    <property type="match status" value="1"/>
</dbReference>
<sequence>MFTASDDIIFSLYPLLLLLKTTGFVLFSTDHVRNTYRNTYFSILNLTIYVIHVVYVWYAGINTFGKYITAPDTLQKVYAVVFLVNAFSLIGVNIIWDKYHNNKFLNLLRQFYKVDKDLRRNNIFLDYKKLRNRATVIILAEFSVYTYFNIDTATIFCKLGFQPTTVALDFLFYQGLHMMQVTMTGKCVTLFAITENIFHRLNVKMQTDETSVQLVQKIRRFYHDAYELVSEANEVIAFQLVVPLCVTFVMVVYHIYYQIMNSALQESVTVLVFIESPLQ</sequence>
<keyword evidence="3 6" id="KW-0812">Transmembrane</keyword>
<dbReference type="InterPro" id="IPR013604">
    <property type="entry name" value="7TM_chemorcpt"/>
</dbReference>
<keyword evidence="2" id="KW-1003">Cell membrane</keyword>
<feature type="transmembrane region" description="Helical" evidence="6">
    <location>
        <begin position="12"/>
        <end position="28"/>
    </location>
</feature>
<dbReference type="GO" id="GO:0005886">
    <property type="term" value="C:plasma membrane"/>
    <property type="evidence" value="ECO:0007669"/>
    <property type="project" value="UniProtKB-SubCell"/>
</dbReference>
<keyword evidence="8" id="KW-1185">Reference proteome</keyword>
<evidence type="ECO:0000256" key="4">
    <source>
        <dbReference type="ARBA" id="ARBA00022989"/>
    </source>
</evidence>
<comment type="subcellular location">
    <subcellularLocation>
        <location evidence="1">Cell membrane</location>
        <topology evidence="1">Multi-pass membrane protein</topology>
    </subcellularLocation>
</comment>
<reference evidence="7" key="1">
    <citation type="journal article" date="2020" name="J Insects Food Feed">
        <title>The yellow mealworm (Tenebrio molitor) genome: a resource for the emerging insects as food and feed industry.</title>
        <authorList>
            <person name="Eriksson T."/>
            <person name="Andere A."/>
            <person name="Kelstrup H."/>
            <person name="Emery V."/>
            <person name="Picard C."/>
        </authorList>
    </citation>
    <scope>NUCLEOTIDE SEQUENCE</scope>
    <source>
        <strain evidence="7">Stoneville</strain>
        <tissue evidence="7">Whole head</tissue>
    </source>
</reference>
<protein>
    <submittedName>
        <fullName evidence="7">Uncharacterized protein</fullName>
    </submittedName>
</protein>
<keyword evidence="5 6" id="KW-0472">Membrane</keyword>
<organism evidence="7 8">
    <name type="scientific">Tenebrio molitor</name>
    <name type="common">Yellow mealworm beetle</name>
    <dbReference type="NCBI Taxonomy" id="7067"/>
    <lineage>
        <taxon>Eukaryota</taxon>
        <taxon>Metazoa</taxon>
        <taxon>Ecdysozoa</taxon>
        <taxon>Arthropoda</taxon>
        <taxon>Hexapoda</taxon>
        <taxon>Insecta</taxon>
        <taxon>Pterygota</taxon>
        <taxon>Neoptera</taxon>
        <taxon>Endopterygota</taxon>
        <taxon>Coleoptera</taxon>
        <taxon>Polyphaga</taxon>
        <taxon>Cucujiformia</taxon>
        <taxon>Tenebrionidae</taxon>
        <taxon>Tenebrio</taxon>
    </lineage>
</organism>
<keyword evidence="4 6" id="KW-1133">Transmembrane helix</keyword>
<gene>
    <name evidence="7" type="ORF">GEV33_001516</name>
</gene>
<evidence type="ECO:0000256" key="6">
    <source>
        <dbReference type="SAM" id="Phobius"/>
    </source>
</evidence>
<accession>A0A8J6HM49</accession>
<evidence type="ECO:0000313" key="7">
    <source>
        <dbReference type="EMBL" id="KAH0821275.1"/>
    </source>
</evidence>
<feature type="transmembrane region" description="Helical" evidence="6">
    <location>
        <begin position="78"/>
        <end position="96"/>
    </location>
</feature>
<dbReference type="Proteomes" id="UP000719412">
    <property type="component" value="Unassembled WGS sequence"/>
</dbReference>